<keyword evidence="3" id="KW-0436">Ligase</keyword>
<sequence length="1095" mass="121996">MAQREHVHAHDSIHWFMADLTSRVVAKSGVPTDIYHLGKIVLQSLSDAPDFVNQIDGATDEDETNASVMDRSIRCAINFRKLGLVTNDVITIMAPNHLDVTVPFYAALYLGLPIASVDVNFGIMELEAAFRVNRPKLILCQSEKSSDIQTALRKCNLDARIITFDQCDGFLNFSNLLEINGDEKAVTEFKANDFDPVETIAIISSTSGTTGLPKSAALTHKNLRISVAYNWLSFETYPSPTKMAIVSFPLQWLSAVFSYIFSPILRFTRLQSSKPMLKEDFYKFINKYRPTSLFLTPTLARMLLNAEDVDTCDFSCIVHACLGGSAISQAVIDDVKRTMPQAKIIVYYGLSEVGGFTFYDAFPAKSSLGRPIGCLSYRLVDVESGNDINEPNVPGELWLKGPTTFKGYYNNPEATAEIYKDGWIKTGDVLYRDEHWNFYYVERFKQLLKYKNYQVSPTELEEVIKQHPGVYEVAVTGITDPECGDLPIACVIRKPGHTVTAQEIKDLVKDSLADSKQLRGGVTFVTEIPMTVTTKINRRKLKEGSNIPKTSHANDAVHWYLSDLTHRVVEKSGISNDRYHLGKIILQSLKDDPQLLSQIDGGTGESETFRSVLKRSVQCANGLRKLGLKTGDVMILMAPNHLDLAIPFYAALYLGITIAPIDRLLRVSELEDVFHVDNPKIIFCQNERLSDVLEASKNSVVKPEVITFDNGDQVLSFADFLESYGNDVSIEDFRASDFAPSTTIALLINTSGTTGKPKSAAVTHRSFAISMPCIWERFTTFPNPTKLVVILSPLQWLTAITIFLASAVLKFARLQSSLPVTQQHAYFLFNKYRPSFIISSPTMMTTLIKSDDRETCDFSCFETILIGGSAVSKTLIEEVKKLVPKADVFSAYGMSECTTMIFQHGNTPPGSCGMPSGSFQYRLVDPLTGEDIHEPNVPGELRLQSPVLFAGYFNNPEATAETMEDGWLKTGDLFYRDENWNFFFVDRLKQLLKYKSHQISPVEVEDVIRQHPSVLDVAVVGIPDPECGDLPVACVVPKPGHTIVPQQIKDLVKNTLADSKQLRGGVVVMSELPLTATTKLHRQKLNQMVLTANRE</sequence>
<evidence type="ECO:0000256" key="2">
    <source>
        <dbReference type="ARBA" id="ARBA00006432"/>
    </source>
</evidence>
<dbReference type="Gene3D" id="3.30.300.30">
    <property type="match status" value="2"/>
</dbReference>
<evidence type="ECO:0008006" key="9">
    <source>
        <dbReference type="Google" id="ProtNLM"/>
    </source>
</evidence>
<feature type="domain" description="AMP-binding enzyme C-terminal" evidence="6">
    <location>
        <begin position="1003"/>
        <end position="1079"/>
    </location>
</feature>
<comment type="subcellular location">
    <subcellularLocation>
        <location evidence="1">Peroxisome</location>
    </subcellularLocation>
</comment>
<dbReference type="GO" id="GO:0005777">
    <property type="term" value="C:peroxisome"/>
    <property type="evidence" value="ECO:0007669"/>
    <property type="project" value="UniProtKB-SubCell"/>
</dbReference>
<keyword evidence="4" id="KW-0576">Peroxisome</keyword>
<feature type="domain" description="AMP-dependent synthetase/ligase" evidence="5">
    <location>
        <begin position="600"/>
        <end position="953"/>
    </location>
</feature>
<dbReference type="EMBL" id="JH668510">
    <property type="protein sequence ID" value="KAG6456348.1"/>
    <property type="molecule type" value="Genomic_DNA"/>
</dbReference>
<dbReference type="Gene3D" id="3.40.50.12780">
    <property type="entry name" value="N-terminal domain of ligase-like"/>
    <property type="match status" value="2"/>
</dbReference>
<organism evidence="7 8">
    <name type="scientific">Manduca sexta</name>
    <name type="common">Tobacco hawkmoth</name>
    <name type="synonym">Tobacco hornworm</name>
    <dbReference type="NCBI Taxonomy" id="7130"/>
    <lineage>
        <taxon>Eukaryota</taxon>
        <taxon>Metazoa</taxon>
        <taxon>Ecdysozoa</taxon>
        <taxon>Arthropoda</taxon>
        <taxon>Hexapoda</taxon>
        <taxon>Insecta</taxon>
        <taxon>Pterygota</taxon>
        <taxon>Neoptera</taxon>
        <taxon>Endopterygota</taxon>
        <taxon>Lepidoptera</taxon>
        <taxon>Glossata</taxon>
        <taxon>Ditrysia</taxon>
        <taxon>Bombycoidea</taxon>
        <taxon>Sphingidae</taxon>
        <taxon>Sphinginae</taxon>
        <taxon>Sphingini</taxon>
        <taxon>Manduca</taxon>
    </lineage>
</organism>
<accession>A0A922CSJ6</accession>
<dbReference type="PANTHER" id="PTHR24096">
    <property type="entry name" value="LONG-CHAIN-FATTY-ACID--COA LIGASE"/>
    <property type="match status" value="1"/>
</dbReference>
<comment type="similarity">
    <text evidence="2">Belongs to the ATP-dependent AMP-binding enzyme family.</text>
</comment>
<dbReference type="PROSITE" id="PS00455">
    <property type="entry name" value="AMP_BINDING"/>
    <property type="match status" value="1"/>
</dbReference>
<dbReference type="InterPro" id="IPR042099">
    <property type="entry name" value="ANL_N_sf"/>
</dbReference>
<dbReference type="InterPro" id="IPR045851">
    <property type="entry name" value="AMP-bd_C_sf"/>
</dbReference>
<dbReference type="Proteomes" id="UP000791440">
    <property type="component" value="Unassembled WGS sequence"/>
</dbReference>
<feature type="domain" description="AMP-dependent synthetase/ligase" evidence="5">
    <location>
        <begin position="59"/>
        <end position="409"/>
    </location>
</feature>
<evidence type="ECO:0000259" key="6">
    <source>
        <dbReference type="Pfam" id="PF13193"/>
    </source>
</evidence>
<dbReference type="SUPFAM" id="SSF56801">
    <property type="entry name" value="Acetyl-CoA synthetase-like"/>
    <property type="match status" value="2"/>
</dbReference>
<dbReference type="PANTHER" id="PTHR24096:SF149">
    <property type="entry name" value="AMP-BINDING DOMAIN-CONTAINING PROTEIN-RELATED"/>
    <property type="match status" value="1"/>
</dbReference>
<feature type="domain" description="AMP-binding enzyme C-terminal" evidence="6">
    <location>
        <begin position="459"/>
        <end position="535"/>
    </location>
</feature>
<evidence type="ECO:0000256" key="4">
    <source>
        <dbReference type="ARBA" id="ARBA00023140"/>
    </source>
</evidence>
<proteinExistence type="inferred from homology"/>
<evidence type="ECO:0000313" key="8">
    <source>
        <dbReference type="Proteomes" id="UP000791440"/>
    </source>
</evidence>
<protein>
    <recommendedName>
        <fullName evidence="9">Luciferin 4-monooxygenase</fullName>
    </recommendedName>
</protein>
<evidence type="ECO:0000259" key="5">
    <source>
        <dbReference type="Pfam" id="PF00501"/>
    </source>
</evidence>
<dbReference type="InterPro" id="IPR025110">
    <property type="entry name" value="AMP-bd_C"/>
</dbReference>
<dbReference type="AlphaFoldDB" id="A0A922CSJ6"/>
<keyword evidence="8" id="KW-1185">Reference proteome</keyword>
<evidence type="ECO:0000313" key="7">
    <source>
        <dbReference type="EMBL" id="KAG6456348.1"/>
    </source>
</evidence>
<dbReference type="Pfam" id="PF00501">
    <property type="entry name" value="AMP-binding"/>
    <property type="match status" value="2"/>
</dbReference>
<dbReference type="FunFam" id="3.30.300.30:FF:000007">
    <property type="entry name" value="4-coumarate--CoA ligase 2"/>
    <property type="match status" value="1"/>
</dbReference>
<name>A0A922CSJ6_MANSE</name>
<evidence type="ECO:0000256" key="1">
    <source>
        <dbReference type="ARBA" id="ARBA00004275"/>
    </source>
</evidence>
<dbReference type="InterPro" id="IPR020845">
    <property type="entry name" value="AMP-binding_CS"/>
</dbReference>
<dbReference type="GO" id="GO:0016405">
    <property type="term" value="F:CoA-ligase activity"/>
    <property type="evidence" value="ECO:0007669"/>
    <property type="project" value="TreeGrafter"/>
</dbReference>
<evidence type="ECO:0000256" key="3">
    <source>
        <dbReference type="ARBA" id="ARBA00022598"/>
    </source>
</evidence>
<dbReference type="Pfam" id="PF13193">
    <property type="entry name" value="AMP-binding_C"/>
    <property type="match status" value="2"/>
</dbReference>
<reference evidence="7" key="1">
    <citation type="journal article" date="2016" name="Insect Biochem. Mol. Biol.">
        <title>Multifaceted biological insights from a draft genome sequence of the tobacco hornworm moth, Manduca sexta.</title>
        <authorList>
            <person name="Kanost M.R."/>
            <person name="Arrese E.L."/>
            <person name="Cao X."/>
            <person name="Chen Y.R."/>
            <person name="Chellapilla S."/>
            <person name="Goldsmith M.R."/>
            <person name="Grosse-Wilde E."/>
            <person name="Heckel D.G."/>
            <person name="Herndon N."/>
            <person name="Jiang H."/>
            <person name="Papanicolaou A."/>
            <person name="Qu J."/>
            <person name="Soulages J.L."/>
            <person name="Vogel H."/>
            <person name="Walters J."/>
            <person name="Waterhouse R.M."/>
            <person name="Ahn S.J."/>
            <person name="Almeida F.C."/>
            <person name="An C."/>
            <person name="Aqrawi P."/>
            <person name="Bretschneider A."/>
            <person name="Bryant W.B."/>
            <person name="Bucks S."/>
            <person name="Chao H."/>
            <person name="Chevignon G."/>
            <person name="Christen J.M."/>
            <person name="Clarke D.F."/>
            <person name="Dittmer N.T."/>
            <person name="Ferguson L.C.F."/>
            <person name="Garavelou S."/>
            <person name="Gordon K.H.J."/>
            <person name="Gunaratna R.T."/>
            <person name="Han Y."/>
            <person name="Hauser F."/>
            <person name="He Y."/>
            <person name="Heidel-Fischer H."/>
            <person name="Hirsh A."/>
            <person name="Hu Y."/>
            <person name="Jiang H."/>
            <person name="Kalra D."/>
            <person name="Klinner C."/>
            <person name="Konig C."/>
            <person name="Kovar C."/>
            <person name="Kroll A.R."/>
            <person name="Kuwar S.S."/>
            <person name="Lee S.L."/>
            <person name="Lehman R."/>
            <person name="Li K."/>
            <person name="Li Z."/>
            <person name="Liang H."/>
            <person name="Lovelace S."/>
            <person name="Lu Z."/>
            <person name="Mansfield J.H."/>
            <person name="McCulloch K.J."/>
            <person name="Mathew T."/>
            <person name="Morton B."/>
            <person name="Muzny D.M."/>
            <person name="Neunemann D."/>
            <person name="Ongeri F."/>
            <person name="Pauchet Y."/>
            <person name="Pu L.L."/>
            <person name="Pyrousis I."/>
            <person name="Rao X.J."/>
            <person name="Redding A."/>
            <person name="Roesel C."/>
            <person name="Sanchez-Gracia A."/>
            <person name="Schaack S."/>
            <person name="Shukla A."/>
            <person name="Tetreau G."/>
            <person name="Wang Y."/>
            <person name="Xiong G.H."/>
            <person name="Traut W."/>
            <person name="Walsh T.K."/>
            <person name="Worley K.C."/>
            <person name="Wu D."/>
            <person name="Wu W."/>
            <person name="Wu Y.Q."/>
            <person name="Zhang X."/>
            <person name="Zou Z."/>
            <person name="Zucker H."/>
            <person name="Briscoe A.D."/>
            <person name="Burmester T."/>
            <person name="Clem R.J."/>
            <person name="Feyereisen R."/>
            <person name="Grimmelikhuijzen C.J.P."/>
            <person name="Hamodrakas S.J."/>
            <person name="Hansson B.S."/>
            <person name="Huguet E."/>
            <person name="Jermiin L.S."/>
            <person name="Lan Q."/>
            <person name="Lehman H.K."/>
            <person name="Lorenzen M."/>
            <person name="Merzendorfer H."/>
            <person name="Michalopoulos I."/>
            <person name="Morton D.B."/>
            <person name="Muthukrishnan S."/>
            <person name="Oakeshott J.G."/>
            <person name="Palmer W."/>
            <person name="Park Y."/>
            <person name="Passarelli A.L."/>
            <person name="Rozas J."/>
            <person name="Schwartz L.M."/>
            <person name="Smith W."/>
            <person name="Southgate A."/>
            <person name="Vilcinskas A."/>
            <person name="Vogt R."/>
            <person name="Wang P."/>
            <person name="Werren J."/>
            <person name="Yu X.Q."/>
            <person name="Zhou J.J."/>
            <person name="Brown S.J."/>
            <person name="Scherer S.E."/>
            <person name="Richards S."/>
            <person name="Blissard G.W."/>
        </authorList>
    </citation>
    <scope>NUCLEOTIDE SEQUENCE</scope>
</reference>
<dbReference type="InterPro" id="IPR000873">
    <property type="entry name" value="AMP-dep_synth/lig_dom"/>
</dbReference>
<reference evidence="7" key="2">
    <citation type="submission" date="2020-12" db="EMBL/GenBank/DDBJ databases">
        <authorList>
            <person name="Kanost M."/>
        </authorList>
    </citation>
    <scope>NUCLEOTIDE SEQUENCE</scope>
</reference>
<comment type="caution">
    <text evidence="7">The sequence shown here is derived from an EMBL/GenBank/DDBJ whole genome shotgun (WGS) entry which is preliminary data.</text>
</comment>
<gene>
    <name evidence="7" type="ORF">O3G_MSEX009679</name>
</gene>